<dbReference type="PANTHER" id="PTHR10039">
    <property type="entry name" value="AMELOGENIN"/>
    <property type="match status" value="1"/>
</dbReference>
<gene>
    <name evidence="1" type="ORF">B0T26DRAFT_870709</name>
</gene>
<organism evidence="1 2">
    <name type="scientific">Lasiosphaeria miniovina</name>
    <dbReference type="NCBI Taxonomy" id="1954250"/>
    <lineage>
        <taxon>Eukaryota</taxon>
        <taxon>Fungi</taxon>
        <taxon>Dikarya</taxon>
        <taxon>Ascomycota</taxon>
        <taxon>Pezizomycotina</taxon>
        <taxon>Sordariomycetes</taxon>
        <taxon>Sordariomycetidae</taxon>
        <taxon>Sordariales</taxon>
        <taxon>Lasiosphaeriaceae</taxon>
        <taxon>Lasiosphaeria</taxon>
    </lineage>
</organism>
<dbReference type="EMBL" id="JAUIRO010000003">
    <property type="protein sequence ID" value="KAK0722694.1"/>
    <property type="molecule type" value="Genomic_DNA"/>
</dbReference>
<comment type="caution">
    <text evidence="1">The sequence shown here is derived from an EMBL/GenBank/DDBJ whole genome shotgun (WGS) entry which is preliminary data.</text>
</comment>
<keyword evidence="2" id="KW-1185">Reference proteome</keyword>
<reference evidence="1" key="1">
    <citation type="submission" date="2023-06" db="EMBL/GenBank/DDBJ databases">
        <title>Genome-scale phylogeny and comparative genomics of the fungal order Sordariales.</title>
        <authorList>
            <consortium name="Lawrence Berkeley National Laboratory"/>
            <person name="Hensen N."/>
            <person name="Bonometti L."/>
            <person name="Westerberg I."/>
            <person name="Brannstrom I.O."/>
            <person name="Guillou S."/>
            <person name="Cros-Aarteil S."/>
            <person name="Calhoun S."/>
            <person name="Haridas S."/>
            <person name="Kuo A."/>
            <person name="Mondo S."/>
            <person name="Pangilinan J."/>
            <person name="Riley R."/>
            <person name="LaButti K."/>
            <person name="Andreopoulos B."/>
            <person name="Lipzen A."/>
            <person name="Chen C."/>
            <person name="Yanf M."/>
            <person name="Daum C."/>
            <person name="Ng V."/>
            <person name="Clum A."/>
            <person name="Steindorff A."/>
            <person name="Ohm R."/>
            <person name="Martin F."/>
            <person name="Silar P."/>
            <person name="Natvig D."/>
            <person name="Lalanne C."/>
            <person name="Gautier V."/>
            <person name="Ament-velasquez S.L."/>
            <person name="Kruys A."/>
            <person name="Hutchinson M.I."/>
            <person name="Powell A.J."/>
            <person name="Barry K."/>
            <person name="Miller A.N."/>
            <person name="Grigoriev I.V."/>
            <person name="Debuchy R."/>
            <person name="Gladieux P."/>
            <person name="Thoren M.H."/>
            <person name="Johannesson H."/>
        </authorList>
    </citation>
    <scope>NUCLEOTIDE SEQUENCE</scope>
    <source>
        <strain evidence="1">SMH2392-1A</strain>
    </source>
</reference>
<evidence type="ECO:0000313" key="1">
    <source>
        <dbReference type="EMBL" id="KAK0722694.1"/>
    </source>
</evidence>
<protein>
    <submittedName>
        <fullName evidence="1">Uncharacterized protein</fullName>
    </submittedName>
</protein>
<dbReference type="RefSeq" id="XP_060298618.1">
    <property type="nucleotide sequence ID" value="XM_060447910.1"/>
</dbReference>
<proteinExistence type="predicted"/>
<dbReference type="PANTHER" id="PTHR10039:SF5">
    <property type="entry name" value="NACHT DOMAIN-CONTAINING PROTEIN"/>
    <property type="match status" value="1"/>
</dbReference>
<evidence type="ECO:0000313" key="2">
    <source>
        <dbReference type="Proteomes" id="UP001172101"/>
    </source>
</evidence>
<dbReference type="GeneID" id="85331180"/>
<sequence>MSGKSTQPAVAACDRTAGSVNIVLIIDDLDKFTRSHEELVGLVKQISYFEGVQVCVSSRPWNVFGDAYQPNPSLKLEDLTKSDILGFVRSSFDSHPGFLDLSAVFPGEAKRLVDSVVNKTARVFLWVSIVVEALLAGLADGDKISDLQATLDRLPDDLLADEKAPHDLKLDVIDFAKINLVMKRRLVSRIKGLLELSEGGNIRYIHHPIALLWGPSGGPVSRPPTVYMKSAVFVFRID</sequence>
<dbReference type="Proteomes" id="UP001172101">
    <property type="component" value="Unassembled WGS sequence"/>
</dbReference>
<accession>A0AA40AVF8</accession>
<dbReference type="AlphaFoldDB" id="A0AA40AVF8"/>
<name>A0AA40AVF8_9PEZI</name>